<evidence type="ECO:0000313" key="1">
    <source>
        <dbReference type="EMBL" id="KWF44027.1"/>
    </source>
</evidence>
<name>A0AAW3P624_9BURK</name>
<evidence type="ECO:0000313" key="2">
    <source>
        <dbReference type="Proteomes" id="UP000063236"/>
    </source>
</evidence>
<gene>
    <name evidence="1" type="ORF">WL88_30035</name>
</gene>
<dbReference type="Proteomes" id="UP000063236">
    <property type="component" value="Unassembled WGS sequence"/>
</dbReference>
<accession>A0AAW3P624</accession>
<dbReference type="EMBL" id="LPJV01000068">
    <property type="protein sequence ID" value="KWF44027.1"/>
    <property type="molecule type" value="Genomic_DNA"/>
</dbReference>
<reference evidence="1 2" key="1">
    <citation type="submission" date="2015-11" db="EMBL/GenBank/DDBJ databases">
        <title>Expanding the genomic diversity of Burkholderia species for the development of highly accurate diagnostics.</title>
        <authorList>
            <person name="Sahl J."/>
            <person name="Keim P."/>
            <person name="Wagner D."/>
        </authorList>
    </citation>
    <scope>NUCLEOTIDE SEQUENCE [LARGE SCALE GENOMIC DNA]</scope>
    <source>
        <strain evidence="1 2">MSMB378WGS</strain>
    </source>
</reference>
<protein>
    <submittedName>
        <fullName evidence="1">Uncharacterized protein</fullName>
    </submittedName>
</protein>
<dbReference type="AlphaFoldDB" id="A0AAW3P624"/>
<sequence>MRGAAETADPFHSVAARASRRVFPQRSTAARNIPVSSNESFRLTWKDARHSHIYFVVLHDKQYEVLLSAPCMSPGVASMAGLPFRCMQ</sequence>
<proteinExistence type="predicted"/>
<comment type="caution">
    <text evidence="1">The sequence shown here is derived from an EMBL/GenBank/DDBJ whole genome shotgun (WGS) entry which is preliminary data.</text>
</comment>
<organism evidence="1 2">
    <name type="scientific">Burkholderia diffusa</name>
    <dbReference type="NCBI Taxonomy" id="488732"/>
    <lineage>
        <taxon>Bacteria</taxon>
        <taxon>Pseudomonadati</taxon>
        <taxon>Pseudomonadota</taxon>
        <taxon>Betaproteobacteria</taxon>
        <taxon>Burkholderiales</taxon>
        <taxon>Burkholderiaceae</taxon>
        <taxon>Burkholderia</taxon>
        <taxon>Burkholderia cepacia complex</taxon>
    </lineage>
</organism>
<dbReference type="RefSeq" id="WP_060188182.1">
    <property type="nucleotide sequence ID" value="NZ_LPJS01000043.1"/>
</dbReference>